<evidence type="ECO:0000313" key="2">
    <source>
        <dbReference type="Proteomes" id="UP000239907"/>
    </source>
</evidence>
<dbReference type="OrthoDB" id="5393649at2"/>
<dbReference type="EMBL" id="MQWA01000001">
    <property type="protein sequence ID" value="PQJ27937.1"/>
    <property type="molecule type" value="Genomic_DNA"/>
</dbReference>
<sequence>MSVTRELGFIEKRNRPGLGTGWGDAVNSAISYTKFEREGSKPKSLEIIYYNDKEGIDAMSQSWSYSGEGMQKGAKGLVEWGVKSGWGYAKNLNAGGKRFIVGKGKA</sequence>
<dbReference type="AlphaFoldDB" id="A0A2S7U0A4"/>
<organism evidence="1 2">
    <name type="scientific">Rubritalea profundi</name>
    <dbReference type="NCBI Taxonomy" id="1658618"/>
    <lineage>
        <taxon>Bacteria</taxon>
        <taxon>Pseudomonadati</taxon>
        <taxon>Verrucomicrobiota</taxon>
        <taxon>Verrucomicrobiia</taxon>
        <taxon>Verrucomicrobiales</taxon>
        <taxon>Rubritaleaceae</taxon>
        <taxon>Rubritalea</taxon>
    </lineage>
</organism>
<dbReference type="Proteomes" id="UP000239907">
    <property type="component" value="Unassembled WGS sequence"/>
</dbReference>
<reference evidence="1 2" key="1">
    <citation type="submission" date="2016-12" db="EMBL/GenBank/DDBJ databases">
        <title>Study of bacterial adaptation to deep sea.</title>
        <authorList>
            <person name="Song J."/>
            <person name="Yoshizawa S."/>
            <person name="Kogure K."/>
        </authorList>
    </citation>
    <scope>NUCLEOTIDE SEQUENCE [LARGE SCALE GENOMIC DNA]</scope>
    <source>
        <strain evidence="1 2">SAORIC-165</strain>
    </source>
</reference>
<proteinExistence type="predicted"/>
<name>A0A2S7U0A4_9BACT</name>
<comment type="caution">
    <text evidence="1">The sequence shown here is derived from an EMBL/GenBank/DDBJ whole genome shotgun (WGS) entry which is preliminary data.</text>
</comment>
<evidence type="ECO:0000313" key="1">
    <source>
        <dbReference type="EMBL" id="PQJ27937.1"/>
    </source>
</evidence>
<accession>A0A2S7U0A4</accession>
<protein>
    <submittedName>
        <fullName evidence="1">Uncharacterized protein</fullName>
    </submittedName>
</protein>
<keyword evidence="2" id="KW-1185">Reference proteome</keyword>
<gene>
    <name evidence="1" type="ORF">BSZ32_05100</name>
</gene>